<accession>A0A0B7AH99</accession>
<name>A0A0B7AH99_9EUPU</name>
<dbReference type="EMBL" id="HACG01032439">
    <property type="protein sequence ID" value="CEK79304.1"/>
    <property type="molecule type" value="Transcribed_RNA"/>
</dbReference>
<organism evidence="2">
    <name type="scientific">Arion vulgaris</name>
    <dbReference type="NCBI Taxonomy" id="1028688"/>
    <lineage>
        <taxon>Eukaryota</taxon>
        <taxon>Metazoa</taxon>
        <taxon>Spiralia</taxon>
        <taxon>Lophotrochozoa</taxon>
        <taxon>Mollusca</taxon>
        <taxon>Gastropoda</taxon>
        <taxon>Heterobranchia</taxon>
        <taxon>Euthyneura</taxon>
        <taxon>Panpulmonata</taxon>
        <taxon>Eupulmonata</taxon>
        <taxon>Stylommatophora</taxon>
        <taxon>Helicina</taxon>
        <taxon>Arionoidea</taxon>
        <taxon>Arionidae</taxon>
        <taxon>Arion</taxon>
    </lineage>
</organism>
<sequence length="119" mass="13419">MSRDTLLFSAGYVRPSAVCCDFWLGANHQIFCPEQNFASPTYLFIPLLEEQSTSTVVRYSSRSLPVLFMVSEDSSALISSPGRLRLQVCLELLPNSPPEFLSLRCQMSRLCNHHVQTFS</sequence>
<dbReference type="EMBL" id="HACG01032440">
    <property type="protein sequence ID" value="CEK79305.1"/>
    <property type="molecule type" value="Transcribed_RNA"/>
</dbReference>
<evidence type="ECO:0000313" key="2">
    <source>
        <dbReference type="EMBL" id="CEK79305.1"/>
    </source>
</evidence>
<dbReference type="AlphaFoldDB" id="A0A0B7AH99"/>
<proteinExistence type="predicted"/>
<protein>
    <submittedName>
        <fullName evidence="2">Uncharacterized protein</fullName>
    </submittedName>
</protein>
<gene>
    <name evidence="2" type="primary">ORF114734</name>
    <name evidence="1" type="synonym">ORF114730</name>
</gene>
<evidence type="ECO:0000313" key="1">
    <source>
        <dbReference type="EMBL" id="CEK79304.1"/>
    </source>
</evidence>
<reference evidence="2" key="1">
    <citation type="submission" date="2014-12" db="EMBL/GenBank/DDBJ databases">
        <title>Insight into the proteome of Arion vulgaris.</title>
        <authorList>
            <person name="Aradska J."/>
            <person name="Bulat T."/>
            <person name="Smidak R."/>
            <person name="Sarate P."/>
            <person name="Gangsoo J."/>
            <person name="Sialana F."/>
            <person name="Bilban M."/>
            <person name="Lubec G."/>
        </authorList>
    </citation>
    <scope>NUCLEOTIDE SEQUENCE</scope>
    <source>
        <tissue evidence="2">Skin</tissue>
    </source>
</reference>